<accession>A0A8H6JHV0</accession>
<evidence type="ECO:0000313" key="1">
    <source>
        <dbReference type="EMBL" id="KAF6812916.1"/>
    </source>
</evidence>
<dbReference type="Proteomes" id="UP000652219">
    <property type="component" value="Unassembled WGS sequence"/>
</dbReference>
<sequence length="223" mass="23866">MRPSRVIVDTMPGYLSPSSVIAESHACCVARVRSTNYGNMRTILLGGSLRSVSVLARTDLETDANLGSDPSSLPPCSILPNHVGRSKKRFLAIVSSSAWLEALDGQAAEQSGSSDGLGANTATTHSEYLGVRRGRLWWLFWLAPVASPWAGRLLSFSIVLPSIILASMWQPTTVSFSLAADATGHILRRLEIRDSRTRDDATPERCGGLPMKAAVLVGFGEGS</sequence>
<organism evidence="1 2">
    <name type="scientific">Colletotrichum sojae</name>
    <dbReference type="NCBI Taxonomy" id="2175907"/>
    <lineage>
        <taxon>Eukaryota</taxon>
        <taxon>Fungi</taxon>
        <taxon>Dikarya</taxon>
        <taxon>Ascomycota</taxon>
        <taxon>Pezizomycotina</taxon>
        <taxon>Sordariomycetes</taxon>
        <taxon>Hypocreomycetidae</taxon>
        <taxon>Glomerellales</taxon>
        <taxon>Glomerellaceae</taxon>
        <taxon>Colletotrichum</taxon>
        <taxon>Colletotrichum orchidearum species complex</taxon>
    </lineage>
</organism>
<evidence type="ECO:0000313" key="2">
    <source>
        <dbReference type="Proteomes" id="UP000652219"/>
    </source>
</evidence>
<gene>
    <name evidence="1" type="ORF">CSOJ01_04916</name>
</gene>
<dbReference type="EMBL" id="WIGN01000058">
    <property type="protein sequence ID" value="KAF6812916.1"/>
    <property type="molecule type" value="Genomic_DNA"/>
</dbReference>
<comment type="caution">
    <text evidence="1">The sequence shown here is derived from an EMBL/GenBank/DDBJ whole genome shotgun (WGS) entry which is preliminary data.</text>
</comment>
<dbReference type="AlphaFoldDB" id="A0A8H6JHV0"/>
<protein>
    <submittedName>
        <fullName evidence="1">Uncharacterized protein</fullName>
    </submittedName>
</protein>
<name>A0A8H6JHV0_9PEZI</name>
<proteinExistence type="predicted"/>
<reference evidence="1 2" key="1">
    <citation type="journal article" date="2020" name="Phytopathology">
        <title>Genome Sequence Resources of Colletotrichum truncatum, C. plurivorum, C. musicola, and C. sojae: Four Species Pathogenic to Soybean (Glycine max).</title>
        <authorList>
            <person name="Rogerio F."/>
            <person name="Boufleur T.R."/>
            <person name="Ciampi-Guillardi M."/>
            <person name="Sukno S.A."/>
            <person name="Thon M.R."/>
            <person name="Massola Junior N.S."/>
            <person name="Baroncelli R."/>
        </authorList>
    </citation>
    <scope>NUCLEOTIDE SEQUENCE [LARGE SCALE GENOMIC DNA]</scope>
    <source>
        <strain evidence="1 2">LFN0009</strain>
    </source>
</reference>
<keyword evidence="2" id="KW-1185">Reference proteome</keyword>